<comment type="caution">
    <text evidence="1">The sequence shown here is derived from an EMBL/GenBank/DDBJ whole genome shotgun (WGS) entry which is preliminary data.</text>
</comment>
<gene>
    <name evidence="1" type="ORF">PHYPSEUDO_008430</name>
</gene>
<name>A0A8T1W8J5_9STRA</name>
<organism evidence="1 2">
    <name type="scientific">Phytophthora pseudosyringae</name>
    <dbReference type="NCBI Taxonomy" id="221518"/>
    <lineage>
        <taxon>Eukaryota</taxon>
        <taxon>Sar</taxon>
        <taxon>Stramenopiles</taxon>
        <taxon>Oomycota</taxon>
        <taxon>Peronosporomycetes</taxon>
        <taxon>Peronosporales</taxon>
        <taxon>Peronosporaceae</taxon>
        <taxon>Phytophthora</taxon>
    </lineage>
</organism>
<sequence length="533" mass="59895">MGSAWTSVVRSYARLWIVGPPGMGKSCAAFAFACSLKRVGADLYSGRREEKWDVLWIHCSKIEDSALLCILFSGEKEKRTCTISRAQVDAVLESLGDYTVVFLDGYVKERHQHAVLGTCGFWRSKSKKCRRIVVVCSMVSMGKDWRPDLYDDIPAIVASSLESMSISPAMKINATQGDIQEERLFKLFSWTLSDYQAALRTEAFFEHVKTKLTAESSVEMETLMELLEEKFFVVGGSARMMFDVSTQRAMDSLLFALDSTPDITQYLESVSVINRLFSWYPGVIATRPKPCIVSTFVAREIALRIGPAKLQALAKCLAKNPSKDGHLFEMWFFSSLDNGGAHCCTIQDGMLCGDEVWASAGVVRFDPFEDIPLELSQQWLAPIKWNQGGYDAIFLELEDVANTEVSAKQAGFTKKLLVRFVQVTRSKTHSFKVDYYKDLLSRLTLSSLIWLHKVEVCFVVPVDVIGVFTLPVHEVTFRKEAVQAAFYPGTRPRKGALKVAKVVTDICIRVVALEYDMYVKEMGPRVGEKRSKH</sequence>
<dbReference type="Proteomes" id="UP000694044">
    <property type="component" value="Unassembled WGS sequence"/>
</dbReference>
<keyword evidence="2" id="KW-1185">Reference proteome</keyword>
<evidence type="ECO:0000313" key="2">
    <source>
        <dbReference type="Proteomes" id="UP000694044"/>
    </source>
</evidence>
<protein>
    <recommendedName>
        <fullName evidence="3">Crinkler (CRN) family protein</fullName>
    </recommendedName>
</protein>
<accession>A0A8T1W8J5</accession>
<reference evidence="1" key="1">
    <citation type="submission" date="2021-02" db="EMBL/GenBank/DDBJ databases">
        <authorList>
            <person name="Palmer J.M."/>
        </authorList>
    </citation>
    <scope>NUCLEOTIDE SEQUENCE</scope>
    <source>
        <strain evidence="1">SCRP734</strain>
    </source>
</reference>
<dbReference type="OrthoDB" id="77741at2759"/>
<proteinExistence type="predicted"/>
<evidence type="ECO:0000313" key="1">
    <source>
        <dbReference type="EMBL" id="KAG7390292.1"/>
    </source>
</evidence>
<evidence type="ECO:0008006" key="3">
    <source>
        <dbReference type="Google" id="ProtNLM"/>
    </source>
</evidence>
<dbReference type="EMBL" id="JAGDFM010000034">
    <property type="protein sequence ID" value="KAG7390292.1"/>
    <property type="molecule type" value="Genomic_DNA"/>
</dbReference>
<dbReference type="AlphaFoldDB" id="A0A8T1W8J5"/>